<name>A0A2X4RLT5_HAEHA</name>
<reference evidence="1 2" key="1">
    <citation type="submission" date="2018-06" db="EMBL/GenBank/DDBJ databases">
        <authorList>
            <consortium name="Pathogen Informatics"/>
            <person name="Doyle S."/>
        </authorList>
    </citation>
    <scope>NUCLEOTIDE SEQUENCE [LARGE SCALE GENOMIC DNA]</scope>
    <source>
        <strain evidence="1 2">NCTC10839</strain>
    </source>
</reference>
<gene>
    <name evidence="1" type="ORF">NCTC10839_01376</name>
</gene>
<dbReference type="EMBL" id="LS483458">
    <property type="protein sequence ID" value="SQH97460.1"/>
    <property type="molecule type" value="Genomic_DNA"/>
</dbReference>
<dbReference type="Proteomes" id="UP000248808">
    <property type="component" value="Chromosome 1"/>
</dbReference>
<protein>
    <submittedName>
        <fullName evidence="1">Uncharacterized protein</fullName>
    </submittedName>
</protein>
<accession>A0A2X4RLT5</accession>
<dbReference type="AlphaFoldDB" id="A0A2X4RLT5"/>
<sequence>MSKIQFSFYRVDSSIKEDFLRGIEKNKFSFAMNTYPNKGIKGNSIFIIELDDEIYLSTSSSKRQVTSIESAITLSNFKKLTIHSTEEIQSHLSKRSKNTFLEKISFDISAFSEVLNNEIYNYFLEYHNQEINSVLKNKKTFHNNVSFMQDDAIHFAISIAKLDSSFRLESIEIKQNTETELIRLSEDNVIIFDTNNDIQGLSREIDITGIATYRNESEELIIYTANKNLLEHLLGVDLIYINNIQKNMVMIQYKMLEKEGDSWIFRDNNNQLRDEVERMNSVNGILNGNSQNEYRLNPSPFFLRFIKRQSSSNNPVSFCISLDHYQQIMNQPVTLGPRGGRRIGYDEMQKHYIGKSELEGLIRSGYVGTYSQDTDNIHEIIRLISSGQQNNGLVIAFKNRLSGE</sequence>
<evidence type="ECO:0000313" key="2">
    <source>
        <dbReference type="Proteomes" id="UP000248808"/>
    </source>
</evidence>
<proteinExistence type="predicted"/>
<organism evidence="1 2">
    <name type="scientific">Haemophilus haemolyticus</name>
    <dbReference type="NCBI Taxonomy" id="726"/>
    <lineage>
        <taxon>Bacteria</taxon>
        <taxon>Pseudomonadati</taxon>
        <taxon>Pseudomonadota</taxon>
        <taxon>Gammaproteobacteria</taxon>
        <taxon>Pasteurellales</taxon>
        <taxon>Pasteurellaceae</taxon>
        <taxon>Haemophilus</taxon>
    </lineage>
</organism>
<dbReference type="RefSeq" id="WP_111696759.1">
    <property type="nucleotide sequence ID" value="NZ_LS483458.1"/>
</dbReference>
<dbReference type="KEGG" id="hhz:NCTC10839_01376"/>
<dbReference type="GeneID" id="56957962"/>
<evidence type="ECO:0000313" key="1">
    <source>
        <dbReference type="EMBL" id="SQH97460.1"/>
    </source>
</evidence>